<dbReference type="RefSeq" id="WP_091756930.1">
    <property type="nucleotide sequence ID" value="NZ_FOHB01000002.1"/>
</dbReference>
<gene>
    <name evidence="2" type="ORF">SAMN05216199_1576</name>
</gene>
<feature type="transmembrane region" description="Helical" evidence="1">
    <location>
        <begin position="62"/>
        <end position="89"/>
    </location>
</feature>
<dbReference type="OrthoDB" id="8588554at2"/>
<name>A0A1H9TEW4_9MICO</name>
<dbReference type="AlphaFoldDB" id="A0A1H9TEW4"/>
<reference evidence="3" key="1">
    <citation type="submission" date="2016-10" db="EMBL/GenBank/DDBJ databases">
        <authorList>
            <person name="Varghese N."/>
            <person name="Submissions S."/>
        </authorList>
    </citation>
    <scope>NUCLEOTIDE SEQUENCE [LARGE SCALE GENOMIC DNA]</scope>
    <source>
        <strain evidence="3">CGMCC 1.6963</strain>
    </source>
</reference>
<evidence type="ECO:0008006" key="4">
    <source>
        <dbReference type="Google" id="ProtNLM"/>
    </source>
</evidence>
<feature type="transmembrane region" description="Helical" evidence="1">
    <location>
        <begin position="119"/>
        <end position="141"/>
    </location>
</feature>
<dbReference type="STRING" id="587636.SAMN05216199_1576"/>
<dbReference type="EMBL" id="FOHB01000002">
    <property type="protein sequence ID" value="SER95646.1"/>
    <property type="molecule type" value="Genomic_DNA"/>
</dbReference>
<dbReference type="Proteomes" id="UP000199019">
    <property type="component" value="Unassembled WGS sequence"/>
</dbReference>
<dbReference type="InterPro" id="IPR009476">
    <property type="entry name" value="DUF1097"/>
</dbReference>
<keyword evidence="1" id="KW-0812">Transmembrane</keyword>
<evidence type="ECO:0000256" key="1">
    <source>
        <dbReference type="SAM" id="Phobius"/>
    </source>
</evidence>
<protein>
    <recommendedName>
        <fullName evidence="4">DUF1097 domain-containing protein</fullName>
    </recommendedName>
</protein>
<proteinExistence type="predicted"/>
<accession>A0A1H9TEW4</accession>
<organism evidence="2 3">
    <name type="scientific">Pedococcus cremeus</name>
    <dbReference type="NCBI Taxonomy" id="587636"/>
    <lineage>
        <taxon>Bacteria</taxon>
        <taxon>Bacillati</taxon>
        <taxon>Actinomycetota</taxon>
        <taxon>Actinomycetes</taxon>
        <taxon>Micrococcales</taxon>
        <taxon>Intrasporangiaceae</taxon>
        <taxon>Pedococcus</taxon>
    </lineage>
</organism>
<feature type="transmembrane region" description="Helical" evidence="1">
    <location>
        <begin position="21"/>
        <end position="42"/>
    </location>
</feature>
<keyword evidence="1" id="KW-0472">Membrane</keyword>
<keyword evidence="3" id="KW-1185">Reference proteome</keyword>
<sequence length="159" mass="16018">MKNYLGVGLSIGTLAALWTQVSVWTGLITWVGFVAWATYFAAGTGATGLSRGLLANLSGVVYGWLAVGFLGLATFPGALAVGVGVIALFMCLQAGFGPLSFIPGAFVGAASFFGTESAFWPTVTALVIGAGLGWLSGALGARIQSGLVKQQPTAEASPA</sequence>
<evidence type="ECO:0000313" key="3">
    <source>
        <dbReference type="Proteomes" id="UP000199019"/>
    </source>
</evidence>
<keyword evidence="1" id="KW-1133">Transmembrane helix</keyword>
<evidence type="ECO:0000313" key="2">
    <source>
        <dbReference type="EMBL" id="SER95646.1"/>
    </source>
</evidence>
<dbReference type="Pfam" id="PF06496">
    <property type="entry name" value="DUF1097"/>
    <property type="match status" value="1"/>
</dbReference>